<accession>A0AB39U7S5</accession>
<keyword evidence="1" id="KW-0812">Transmembrane</keyword>
<keyword evidence="1" id="KW-1133">Transmembrane helix</keyword>
<gene>
    <name evidence="2" type="ORF">QN215_01320</name>
</gene>
<dbReference type="EMBL" id="CP129674">
    <property type="protein sequence ID" value="XDS44805.1"/>
    <property type="molecule type" value="Genomic_DNA"/>
</dbReference>
<proteinExistence type="predicted"/>
<organism evidence="2">
    <name type="scientific">Bifidobacterium aquikefiricola</name>
    <dbReference type="NCBI Taxonomy" id="3059038"/>
    <lineage>
        <taxon>Bacteria</taxon>
        <taxon>Bacillati</taxon>
        <taxon>Actinomycetota</taxon>
        <taxon>Actinomycetes</taxon>
        <taxon>Bifidobacteriales</taxon>
        <taxon>Bifidobacteriaceae</taxon>
        <taxon>Bifidobacterium</taxon>
    </lineage>
</organism>
<dbReference type="KEGG" id="baqk:QN215_01320"/>
<protein>
    <submittedName>
        <fullName evidence="2">Uncharacterized protein</fullName>
    </submittedName>
</protein>
<dbReference type="RefSeq" id="WP_369344351.1">
    <property type="nucleotide sequence ID" value="NZ_CP129674.1"/>
</dbReference>
<evidence type="ECO:0000313" key="2">
    <source>
        <dbReference type="EMBL" id="XDS44805.1"/>
    </source>
</evidence>
<dbReference type="AlphaFoldDB" id="A0AB39U7S5"/>
<evidence type="ECO:0000256" key="1">
    <source>
        <dbReference type="SAM" id="Phobius"/>
    </source>
</evidence>
<reference evidence="2" key="1">
    <citation type="submission" date="2023-07" db="EMBL/GenBank/DDBJ databases">
        <title>Bifidobacterium aquikefiriaerophilum sp. nov. and Bifidobacterium eccum sp. nov., isolated from water kefir.</title>
        <authorList>
            <person name="Breselge S."/>
            <person name="Bellassi P."/>
            <person name="Barcenilla C."/>
            <person name="Alvarez-Ordonez A."/>
            <person name="Morelli L."/>
            <person name="Cotter P.D."/>
        </authorList>
    </citation>
    <scope>NUCLEOTIDE SEQUENCE</scope>
    <source>
        <strain evidence="2">WK041_4_12</strain>
    </source>
</reference>
<name>A0AB39U7S5_9BIFI</name>
<sequence length="74" mass="8262">MHTLIPLTMSFYITLAGIPSLTIVFLGHLTWCFWDTTGLDETLDGRLLKWEITAEKILLAMLAATFAVLCITFG</sequence>
<feature type="transmembrane region" description="Helical" evidence="1">
    <location>
        <begin position="54"/>
        <end position="73"/>
    </location>
</feature>
<feature type="transmembrane region" description="Helical" evidence="1">
    <location>
        <begin position="12"/>
        <end position="34"/>
    </location>
</feature>
<keyword evidence="1" id="KW-0472">Membrane</keyword>